<reference evidence="2" key="2">
    <citation type="submission" date="2017-06" db="EMBL/GenBank/DDBJ databases">
        <title>WGS assembly of Brachypodium distachyon.</title>
        <authorList>
            <consortium name="The International Brachypodium Initiative"/>
            <person name="Lucas S."/>
            <person name="Harmon-Smith M."/>
            <person name="Lail K."/>
            <person name="Tice H."/>
            <person name="Grimwood J."/>
            <person name="Bruce D."/>
            <person name="Barry K."/>
            <person name="Shu S."/>
            <person name="Lindquist E."/>
            <person name="Wang M."/>
            <person name="Pitluck S."/>
            <person name="Vogel J.P."/>
            <person name="Garvin D.F."/>
            <person name="Mockler T.C."/>
            <person name="Schmutz J."/>
            <person name="Rokhsar D."/>
            <person name="Bevan M.W."/>
        </authorList>
    </citation>
    <scope>NUCLEOTIDE SEQUENCE</scope>
    <source>
        <strain evidence="2">Bd21</strain>
    </source>
</reference>
<dbReference type="InParanoid" id="A0A2K2D4P5"/>
<name>A0A2K2D4P5_BRADI</name>
<sequence>MIKKPDKFTMYDWIRLFSILLRSHVLFDRKDSGKFCLKHQPLSEQTSNRKATGQPIRSPNFGSTAYIA</sequence>
<evidence type="ECO:0000313" key="4">
    <source>
        <dbReference type="Proteomes" id="UP000008810"/>
    </source>
</evidence>
<dbReference type="Proteomes" id="UP000008810">
    <property type="component" value="Chromosome 3"/>
</dbReference>
<gene>
    <name evidence="2" type="ORF">BRADI_3g52099v3</name>
</gene>
<dbReference type="Gramene" id="PNT69255">
    <property type="protein sequence ID" value="PNT69255"/>
    <property type="gene ID" value="BRADI_3g52099v3"/>
</dbReference>
<organism evidence="2">
    <name type="scientific">Brachypodium distachyon</name>
    <name type="common">Purple false brome</name>
    <name type="synonym">Trachynia distachya</name>
    <dbReference type="NCBI Taxonomy" id="15368"/>
    <lineage>
        <taxon>Eukaryota</taxon>
        <taxon>Viridiplantae</taxon>
        <taxon>Streptophyta</taxon>
        <taxon>Embryophyta</taxon>
        <taxon>Tracheophyta</taxon>
        <taxon>Spermatophyta</taxon>
        <taxon>Magnoliopsida</taxon>
        <taxon>Liliopsida</taxon>
        <taxon>Poales</taxon>
        <taxon>Poaceae</taxon>
        <taxon>BOP clade</taxon>
        <taxon>Pooideae</taxon>
        <taxon>Stipodae</taxon>
        <taxon>Brachypodieae</taxon>
        <taxon>Brachypodium</taxon>
    </lineage>
</organism>
<proteinExistence type="predicted"/>
<accession>A0A2K2D4P5</accession>
<evidence type="ECO:0000313" key="3">
    <source>
        <dbReference type="EnsemblPlants" id="PNT69255"/>
    </source>
</evidence>
<dbReference type="OrthoDB" id="632588at2759"/>
<evidence type="ECO:0000256" key="1">
    <source>
        <dbReference type="SAM" id="MobiDB-lite"/>
    </source>
</evidence>
<feature type="region of interest" description="Disordered" evidence="1">
    <location>
        <begin position="43"/>
        <end position="68"/>
    </location>
</feature>
<dbReference type="EnsemblPlants" id="PNT69255">
    <property type="protein sequence ID" value="PNT69255"/>
    <property type="gene ID" value="BRADI_3g52099v3"/>
</dbReference>
<keyword evidence="4" id="KW-1185">Reference proteome</keyword>
<dbReference type="AlphaFoldDB" id="A0A2K2D4P5"/>
<protein>
    <submittedName>
        <fullName evidence="2 3">Uncharacterized protein</fullName>
    </submittedName>
</protein>
<dbReference type="EMBL" id="CM000882">
    <property type="protein sequence ID" value="PNT69255.1"/>
    <property type="molecule type" value="Genomic_DNA"/>
</dbReference>
<reference evidence="3" key="3">
    <citation type="submission" date="2018-08" db="UniProtKB">
        <authorList>
            <consortium name="EnsemblPlants"/>
        </authorList>
    </citation>
    <scope>IDENTIFICATION</scope>
    <source>
        <strain evidence="3">cv. Bd21</strain>
    </source>
</reference>
<evidence type="ECO:0000313" key="2">
    <source>
        <dbReference type="EMBL" id="PNT69255.1"/>
    </source>
</evidence>
<reference evidence="2 3" key="1">
    <citation type="journal article" date="2010" name="Nature">
        <title>Genome sequencing and analysis of the model grass Brachypodium distachyon.</title>
        <authorList>
            <consortium name="International Brachypodium Initiative"/>
        </authorList>
    </citation>
    <scope>NUCLEOTIDE SEQUENCE [LARGE SCALE GENOMIC DNA]</scope>
    <source>
        <strain evidence="2 3">Bd21</strain>
    </source>
</reference>